<reference evidence="4" key="4">
    <citation type="journal article" date="2006" name="Nucleic Acids Res.">
        <title>The Rice Annotation Project Database (RAP-DB): hub for Oryza sativa ssp. japonica genome information.</title>
        <authorList>
            <person name="Ohyanagi H."/>
            <person name="Tanaka T."/>
            <person name="Sakai H."/>
            <person name="Shigemoto Y."/>
            <person name="Yamaguchi K."/>
            <person name="Habara T."/>
            <person name="Fujii Y."/>
            <person name="Antonio B.A."/>
            <person name="Nagamura Y."/>
            <person name="Imanishi T."/>
            <person name="Ikeo K."/>
            <person name="Itoh T."/>
            <person name="Gojobori T."/>
            <person name="Sasaki T."/>
        </authorList>
    </citation>
    <scope>NUCLEOTIDE SEQUENCE</scope>
</reference>
<evidence type="ECO:0000313" key="3">
    <source>
        <dbReference type="EMBL" id="BAD29310.1"/>
    </source>
</evidence>
<feature type="compositionally biased region" description="Low complexity" evidence="1">
    <location>
        <begin position="87"/>
        <end position="103"/>
    </location>
</feature>
<evidence type="ECO:0000313" key="4">
    <source>
        <dbReference type="EMBL" id="BAF09161.1"/>
    </source>
</evidence>
<dbReference type="EMBL" id="AP003999">
    <property type="protein sequence ID" value="BAD27641.1"/>
    <property type="molecule type" value="Genomic_DNA"/>
</dbReference>
<dbReference type="Proteomes" id="UP000000763">
    <property type="component" value="Chromosome 2"/>
</dbReference>
<dbReference type="AlphaFoldDB" id="Q6EPW0"/>
<sequence>MLGLPRPSPPLPVSAVAVSAVGGERRQRPPLSVSSGRQAATPLSPPPLPLCRRRQQRAVAGVGGWEAAQVMRAHLIVTGGTPPPSPLASGLPSPSASSSLTGGRSAGPGPAMARTNSIAASAARSSPSFFVLLFSFSYFLKDCSSELMFMYIINLLFEEV</sequence>
<reference evidence="4" key="8">
    <citation type="submission" date="2012-08" db="EMBL/GenBank/DDBJ databases">
        <title>Oryza sativa nipponbare(GA3) genomic DNA, chromosome 2.</title>
        <authorList>
            <consortium name="IRGSP(International Rice Genome Sequencing Project)"/>
        </authorList>
    </citation>
    <scope>NUCLEOTIDE SEQUENCE</scope>
</reference>
<reference evidence="5" key="7">
    <citation type="journal article" date="2008" name="Nucleic Acids Res.">
        <title>The rice annotation project database (RAP-DB): 2008 update.</title>
        <authorList>
            <consortium name="The rice annotation project (RAP)"/>
        </authorList>
    </citation>
    <scope>GENOME REANNOTATION</scope>
    <source>
        <strain evidence="5">cv. Nipponbare</strain>
    </source>
</reference>
<reference evidence="4" key="6">
    <citation type="journal article" date="2008" name="Nucleic Acids Res.">
        <title>The Rice Annotation Project Database (RAP-DB): 2008 update.</title>
        <authorList>
            <consortium name="The Rice Annotation Project (RAP)"/>
            <person name="Tanaka T."/>
            <person name="Antonio B.A."/>
            <person name="Kikuchi S."/>
            <person name="Matsumoto T."/>
            <person name="Nagamura Y."/>
            <person name="Numa H."/>
            <person name="Sakai H."/>
            <person name="Wu J."/>
            <person name="Itoh T."/>
            <person name="Sasaki T."/>
            <person name="Aono R."/>
            <person name="Fujii Y."/>
            <person name="Habara T."/>
            <person name="Harada E."/>
            <person name="Kanno M."/>
            <person name="Kawahara Y."/>
            <person name="Kawashima H."/>
            <person name="Kubooka H."/>
            <person name="Matsuya A."/>
            <person name="Nakaoka H."/>
            <person name="Saichi N."/>
            <person name="Sanbonmatsu R."/>
            <person name="Sato Y."/>
            <person name="Shinso Y."/>
            <person name="Suzuki M."/>
            <person name="Takeda J."/>
            <person name="Tanino M."/>
            <person name="Todokoro F."/>
            <person name="Yamaguchi K."/>
            <person name="Yamamoto N."/>
            <person name="Yamasaki C."/>
            <person name="Imanishi T."/>
            <person name="Okido T."/>
            <person name="Tada M."/>
            <person name="Ikeo K."/>
            <person name="Tateno Y."/>
            <person name="Gojobori T."/>
            <person name="Lin Y.C."/>
            <person name="Wei F.J."/>
            <person name="Hsing Y.I."/>
            <person name="Zhao Q."/>
            <person name="Han B."/>
            <person name="Kramer M.R."/>
            <person name="McCombie R.W."/>
            <person name="Lonsdale D."/>
            <person name="O'Donovan C.C."/>
            <person name="Whitfield E.J."/>
            <person name="Apweiler R."/>
            <person name="Koyanagi K.O."/>
            <person name="Khurana J.P."/>
            <person name="Raghuvanshi S."/>
            <person name="Singh N.K."/>
            <person name="Tyagi A.K."/>
            <person name="Haberer G."/>
            <person name="Fujisawa M."/>
            <person name="Hosokawa S."/>
            <person name="Ito Y."/>
            <person name="Ikawa H."/>
            <person name="Shibata M."/>
            <person name="Yamamoto M."/>
            <person name="Bruskiewich R.M."/>
            <person name="Hoen D.R."/>
            <person name="Bureau TE."/>
            <person name="Namiki N."/>
            <person name="Ohyanagi H."/>
            <person name="Sakai Y."/>
            <person name="Nobushima S."/>
            <person name="Sakata K."/>
            <person name="Barrero R.A."/>
            <person name="Sato Y."/>
            <person name="Souvorov A."/>
            <person name="Smith-White B."/>
            <person name="Tatusova T."/>
            <person name="An S."/>
            <person name="An G."/>
            <person name="OOta S."/>
            <person name="Fuks G."/>
            <person name="Messing J."/>
            <person name="Christie K.R."/>
            <person name="Lieberherr D."/>
            <person name="Kim H."/>
            <person name="Zuccolo A."/>
            <person name="Wing R.A."/>
            <person name="Nobuta K."/>
            <person name="Green P.J."/>
            <person name="Lu C."/>
            <person name="Meyers BC."/>
            <person name="Chaparro C."/>
            <person name="Piegu B."/>
            <person name="Panaud O."/>
            <person name="Echeverria M."/>
        </authorList>
    </citation>
    <scope>NUCLEOTIDE SEQUENCE</scope>
</reference>
<reference evidence="4" key="5">
    <citation type="journal article" date="2007" name="Genome Res.">
        <title>Curated Genome Annotation of Oryza sativa ssp. japonica and Comparative Genome Analysis with Arabidopsis thaliana.</title>
        <authorList>
            <consortium name="The Rice Annotation Project (RAP)"/>
            <person name="Itoh T."/>
            <person name="Tanaka T."/>
            <person name="Barrero R.A."/>
            <person name="Yamasaki C."/>
            <person name="Fujii Y."/>
            <person name="Hilton P.B."/>
            <person name="Antonio B.A."/>
            <person name="Aono H."/>
            <person name="Apweiler R."/>
            <person name="Bruskiewich R."/>
            <person name="Bureau T."/>
            <person name="Burr F."/>
            <person name="Costa de Oliveira A."/>
            <person name="Fuks G."/>
            <person name="Habara T."/>
            <person name="Haberer G."/>
            <person name="Han B."/>
            <person name="Harada E."/>
            <person name="Hiraki A.T."/>
            <person name="Hirochika H."/>
            <person name="Hoen D."/>
            <person name="Hokari H."/>
            <person name="Hosokawa S."/>
            <person name="Hsing Y."/>
            <person name="Ikawa H."/>
            <person name="Ikeo K."/>
            <person name="Imanishi T."/>
            <person name="Ito Y."/>
            <person name="Jaiswal P."/>
            <person name="Kanno M."/>
            <person name="Kawahara Y."/>
            <person name="Kawamura T."/>
            <person name="Kawashima H."/>
            <person name="Khurana J.P."/>
            <person name="Kikuchi S."/>
            <person name="Komatsu S."/>
            <person name="Koyanagi K.O."/>
            <person name="Kubooka H."/>
            <person name="Lieberherr D."/>
            <person name="Lin Y.C."/>
            <person name="Lonsdale D."/>
            <person name="Matsumoto T."/>
            <person name="Matsuya A."/>
            <person name="McCombie W.R."/>
            <person name="Messing J."/>
            <person name="Miyao A."/>
            <person name="Mulder N."/>
            <person name="Nagamura Y."/>
            <person name="Nam J."/>
            <person name="Namiki N."/>
            <person name="Numa H."/>
            <person name="Nurimoto S."/>
            <person name="O'donovan C."/>
            <person name="Ohyanagi H."/>
            <person name="Okido T."/>
            <person name="Oota S."/>
            <person name="Osato N."/>
            <person name="Palmer L.E."/>
            <person name="Quetier F."/>
            <person name="Raghuvanshi S."/>
            <person name="Saichi N."/>
            <person name="Sakai H."/>
            <person name="Sakai Y."/>
            <person name="Sakata K."/>
            <person name="Sakurai T."/>
            <person name="Sato F."/>
            <person name="Sato Y."/>
            <person name="Schoof H."/>
            <person name="Seki M."/>
            <person name="Shibata M."/>
            <person name="Shimizu Y."/>
            <person name="Shinozaki K."/>
            <person name="Shinso Y."/>
            <person name="Singh N.K."/>
            <person name="Smith-White B."/>
            <person name="Takeda J."/>
            <person name="Tanino M."/>
            <person name="Tatusova T."/>
            <person name="Thongjuea S."/>
            <person name="Todokoro F."/>
            <person name="Tsugane M."/>
            <person name="Tyagi A.K."/>
            <person name="Vanavichit A."/>
            <person name="Wang A."/>
            <person name="Wing R.A."/>
            <person name="Yamaguchi K."/>
            <person name="Yamamoto M."/>
            <person name="Yamamoto N."/>
            <person name="Yu Y."/>
            <person name="Zhang H."/>
            <person name="Zhao Q."/>
            <person name="Higo K."/>
            <person name="Burr B."/>
            <person name="Gojobori T."/>
            <person name="Sasaki T."/>
        </authorList>
    </citation>
    <scope>NUCLEOTIDE SEQUENCE</scope>
</reference>
<organism evidence="3 5">
    <name type="scientific">Oryza sativa subsp. japonica</name>
    <name type="common">Rice</name>
    <dbReference type="NCBI Taxonomy" id="39947"/>
    <lineage>
        <taxon>Eukaryota</taxon>
        <taxon>Viridiplantae</taxon>
        <taxon>Streptophyta</taxon>
        <taxon>Embryophyta</taxon>
        <taxon>Tracheophyta</taxon>
        <taxon>Spermatophyta</taxon>
        <taxon>Magnoliopsida</taxon>
        <taxon>Liliopsida</taxon>
        <taxon>Poales</taxon>
        <taxon>Poaceae</taxon>
        <taxon>BOP clade</taxon>
        <taxon>Oryzoideae</taxon>
        <taxon>Oryzeae</taxon>
        <taxon>Oryzinae</taxon>
        <taxon>Oryza</taxon>
        <taxon>Oryza sativa</taxon>
    </lineage>
</organism>
<feature type="region of interest" description="Disordered" evidence="1">
    <location>
        <begin position="78"/>
        <end position="112"/>
    </location>
</feature>
<reference evidence="3" key="2">
    <citation type="submission" date="2002-10" db="EMBL/GenBank/DDBJ databases">
        <title>Oryza sativa nipponbare(GA3) genomic DNA, chromosome 2, BAC clone:OSJNBa0016D04.</title>
        <authorList>
            <person name="Sasaki T."/>
            <person name="Matsumoto T."/>
            <person name="Katayose Y."/>
        </authorList>
    </citation>
    <scope>NUCLEOTIDE SEQUENCE</scope>
</reference>
<dbReference type="EMBL" id="AP008208">
    <property type="protein sequence ID" value="BAF09161.1"/>
    <property type="molecule type" value="Genomic_DNA"/>
</dbReference>
<evidence type="ECO:0000313" key="2">
    <source>
        <dbReference type="EMBL" id="BAD27641.1"/>
    </source>
</evidence>
<gene>
    <name evidence="4" type="ordered locus">Os02g0581600</name>
    <name evidence="2" type="ORF">OJ1115_A05.22</name>
    <name evidence="3" type="ORF">OSJNBa0016D04.3</name>
</gene>
<accession>Q6EPW0</accession>
<reference evidence="4 5" key="3">
    <citation type="journal article" date="2005" name="Nature">
        <title>The map-based sequence of the rice genome.</title>
        <authorList>
            <consortium name="International rice genome sequencing project (IRGSP)"/>
            <person name="Matsumoto T."/>
            <person name="Wu J."/>
            <person name="Kanamori H."/>
            <person name="Katayose Y."/>
            <person name="Fujisawa M."/>
            <person name="Namiki N."/>
            <person name="Mizuno H."/>
            <person name="Yamamoto K."/>
            <person name="Antonio B.A."/>
            <person name="Baba T."/>
            <person name="Sakata K."/>
            <person name="Nagamura Y."/>
            <person name="Aoki H."/>
            <person name="Arikawa K."/>
            <person name="Arita K."/>
            <person name="Bito T."/>
            <person name="Chiden Y."/>
            <person name="Fujitsuka N."/>
            <person name="Fukunaka R."/>
            <person name="Hamada M."/>
            <person name="Harada C."/>
            <person name="Hayashi A."/>
            <person name="Hijishita S."/>
            <person name="Honda M."/>
            <person name="Hosokawa S."/>
            <person name="Ichikawa Y."/>
            <person name="Idonuma A."/>
            <person name="Iijima M."/>
            <person name="Ikeda M."/>
            <person name="Ikeno M."/>
            <person name="Ito K."/>
            <person name="Ito S."/>
            <person name="Ito T."/>
            <person name="Ito Y."/>
            <person name="Ito Y."/>
            <person name="Iwabuchi A."/>
            <person name="Kamiya K."/>
            <person name="Karasawa W."/>
            <person name="Kurita K."/>
            <person name="Katagiri S."/>
            <person name="Kikuta A."/>
            <person name="Kobayashi H."/>
            <person name="Kobayashi N."/>
            <person name="Machita K."/>
            <person name="Maehara T."/>
            <person name="Masukawa M."/>
            <person name="Mizubayashi T."/>
            <person name="Mukai Y."/>
            <person name="Nagasaki H."/>
            <person name="Nagata Y."/>
            <person name="Naito S."/>
            <person name="Nakashima M."/>
            <person name="Nakama Y."/>
            <person name="Nakamichi Y."/>
            <person name="Nakamura M."/>
            <person name="Meguro A."/>
            <person name="Negishi M."/>
            <person name="Ohta I."/>
            <person name="Ohta T."/>
            <person name="Okamoto M."/>
            <person name="Ono N."/>
            <person name="Saji S."/>
            <person name="Sakaguchi M."/>
            <person name="Sakai K."/>
            <person name="Shibata M."/>
            <person name="Shimokawa T."/>
            <person name="Song J."/>
            <person name="Takazaki Y."/>
            <person name="Terasawa K."/>
            <person name="Tsugane M."/>
            <person name="Tsuji K."/>
            <person name="Ueda S."/>
            <person name="Waki K."/>
            <person name="Yamagata H."/>
            <person name="Yamamoto M."/>
            <person name="Yamamoto S."/>
            <person name="Yamane H."/>
            <person name="Yoshiki S."/>
            <person name="Yoshihara R."/>
            <person name="Yukawa K."/>
            <person name="Zhong H."/>
            <person name="Yano M."/>
            <person name="Yuan Q."/>
            <person name="Ouyang S."/>
            <person name="Liu J."/>
            <person name="Jones K.M."/>
            <person name="Gansberger K."/>
            <person name="Moffat K."/>
            <person name="Hill J."/>
            <person name="Bera J."/>
            <person name="Fadrosh D."/>
            <person name="Jin S."/>
            <person name="Johri S."/>
            <person name="Kim M."/>
            <person name="Overton L."/>
            <person name="Reardon M."/>
            <person name="Tsitrin T."/>
            <person name="Vuong H."/>
            <person name="Weaver B."/>
            <person name="Ciecko A."/>
            <person name="Tallon L."/>
            <person name="Jackson J."/>
            <person name="Pai G."/>
            <person name="Aken S.V."/>
            <person name="Utterback T."/>
            <person name="Reidmuller S."/>
            <person name="Feldblyum T."/>
            <person name="Hsiao J."/>
            <person name="Zismann V."/>
            <person name="Iobst S."/>
            <person name="de Vazeille A.R."/>
            <person name="Buell C.R."/>
            <person name="Ying K."/>
            <person name="Li Y."/>
            <person name="Lu T."/>
            <person name="Huang Y."/>
            <person name="Zhao Q."/>
            <person name="Feng Q."/>
            <person name="Zhang L."/>
            <person name="Zhu J."/>
            <person name="Weng Q."/>
            <person name="Mu J."/>
            <person name="Lu Y."/>
            <person name="Fan D."/>
            <person name="Liu Y."/>
            <person name="Guan J."/>
            <person name="Zhang Y."/>
            <person name="Yu S."/>
            <person name="Liu X."/>
            <person name="Zhang Y."/>
            <person name="Hong G."/>
            <person name="Han B."/>
            <person name="Choisne N."/>
            <person name="Demange N."/>
            <person name="Orjeda G."/>
            <person name="Samain S."/>
            <person name="Cattolico L."/>
            <person name="Pelletier E."/>
            <person name="Couloux A."/>
            <person name="Segurens B."/>
            <person name="Wincker P."/>
            <person name="D'Hont A."/>
            <person name="Scarpelli C."/>
            <person name="Weissenbach J."/>
            <person name="Salanoubat M."/>
            <person name="Quetier F."/>
            <person name="Yu Y."/>
            <person name="Kim H.R."/>
            <person name="Rambo T."/>
            <person name="Currie J."/>
            <person name="Collura K."/>
            <person name="Luo M."/>
            <person name="Yang T."/>
            <person name="Ammiraju J.S.S."/>
            <person name="Engler F."/>
            <person name="Soderlund C."/>
            <person name="Wing R.A."/>
            <person name="Palmer L.E."/>
            <person name="de la Bastide M."/>
            <person name="Spiegel L."/>
            <person name="Nascimento L."/>
            <person name="Zutavern T."/>
            <person name="O'Shaughnessy A."/>
            <person name="Dike S."/>
            <person name="Dedhia N."/>
            <person name="Preston R."/>
            <person name="Balija V."/>
            <person name="McCombie W.R."/>
            <person name="Chow T."/>
            <person name="Chen H."/>
            <person name="Chung M."/>
            <person name="Chen C."/>
            <person name="Shaw J."/>
            <person name="Wu H."/>
            <person name="Hsiao K."/>
            <person name="Chao Y."/>
            <person name="Chu M."/>
            <person name="Cheng C."/>
            <person name="Hour A."/>
            <person name="Lee P."/>
            <person name="Lin S."/>
            <person name="Lin Y."/>
            <person name="Liou J."/>
            <person name="Liu S."/>
            <person name="Hsing Y."/>
            <person name="Raghuvanshi S."/>
            <person name="Mohanty A."/>
            <person name="Bharti A.K."/>
            <person name="Gaur A."/>
            <person name="Gupta V."/>
            <person name="Kumar D."/>
            <person name="Ravi V."/>
            <person name="Vij S."/>
            <person name="Kapur A."/>
            <person name="Khurana P."/>
            <person name="Khurana P."/>
            <person name="Khurana J.P."/>
            <person name="Tyagi A.K."/>
            <person name="Gaikwad K."/>
            <person name="Singh A."/>
            <person name="Dalal V."/>
            <person name="Srivastava S."/>
            <person name="Dixit A."/>
            <person name="Pal A.K."/>
            <person name="Ghazi I.A."/>
            <person name="Yadav M."/>
            <person name="Pandit A."/>
            <person name="Bhargava A."/>
            <person name="Sureshbabu K."/>
            <person name="Batra K."/>
            <person name="Sharma T.R."/>
            <person name="Mohapatra T."/>
            <person name="Singh N.K."/>
            <person name="Messing J."/>
            <person name="Nelson A.B."/>
            <person name="Fuks G."/>
            <person name="Kavchok S."/>
            <person name="Keizer G."/>
            <person name="Linton E."/>
            <person name="Llaca V."/>
            <person name="Song R."/>
            <person name="Tanyolac B."/>
            <person name="Young S."/>
            <person name="Ho-Il K."/>
            <person name="Hahn J.H."/>
            <person name="Sangsakoo G."/>
            <person name="Vanavichit A."/>
            <person name="de Mattos Luiz.A.T."/>
            <person name="Zimmer P.D."/>
            <person name="Malone G."/>
            <person name="Dellagostin O."/>
            <person name="de Oliveira A.C."/>
            <person name="Bevan M."/>
            <person name="Bancroft I."/>
            <person name="Minx P."/>
            <person name="Cordum H."/>
            <person name="Wilson R."/>
            <person name="Cheng Z."/>
            <person name="Jin W."/>
            <person name="Jiang J."/>
            <person name="Leong S.A."/>
            <person name="Iwama H."/>
            <person name="Gojobori T."/>
            <person name="Itoh T."/>
            <person name="Niimura Y."/>
            <person name="Fujii Y."/>
            <person name="Habara T."/>
            <person name="Sakai H."/>
            <person name="Sato Y."/>
            <person name="Wilson G."/>
            <person name="Kumar K."/>
            <person name="McCouch S."/>
            <person name="Juretic N."/>
            <person name="Hoen D."/>
            <person name="Wright S."/>
            <person name="Bruskiewich R."/>
            <person name="Bureau T."/>
            <person name="Miyao A."/>
            <person name="Hirochika H."/>
            <person name="Nishikawa T."/>
            <person name="Kadowaki K."/>
            <person name="Sugiura M."/>
            <person name="Burr B."/>
            <person name="Sasaki T."/>
        </authorList>
    </citation>
    <scope>NUCLEOTIDE SEQUENCE [LARGE SCALE GENOMIC DNA]</scope>
    <source>
        <strain evidence="5">cv. Nipponbare</strain>
    </source>
</reference>
<name>Q6EPW0_ORYSJ</name>
<dbReference type="KEGG" id="dosa:Os02g0581600"/>
<feature type="region of interest" description="Disordered" evidence="1">
    <location>
        <begin position="19"/>
        <end position="50"/>
    </location>
</feature>
<reference evidence="2" key="1">
    <citation type="submission" date="2001-08" db="EMBL/GenBank/DDBJ databases">
        <title>Oryza sativa nipponbare(GA3) genomic DNA, chromosome 2, BAC clone:OJ1115_A05.</title>
        <authorList>
            <person name="Sasaki T."/>
            <person name="Matsumoto T."/>
            <person name="Yamamoto K."/>
        </authorList>
    </citation>
    <scope>NUCLEOTIDE SEQUENCE</scope>
</reference>
<dbReference type="EMBL" id="AP005800">
    <property type="protein sequence ID" value="BAD29310.1"/>
    <property type="molecule type" value="Genomic_DNA"/>
</dbReference>
<evidence type="ECO:0000313" key="5">
    <source>
        <dbReference type="Proteomes" id="UP000000763"/>
    </source>
</evidence>
<protein>
    <submittedName>
        <fullName evidence="4">Os02g0581600 protein</fullName>
    </submittedName>
</protein>
<reference evidence="4" key="9">
    <citation type="submission" date="2012-08" db="EMBL/GenBank/DDBJ databases">
        <title>The Second Rice Annotation Project Meeting (RAP2).</title>
        <authorList>
            <consortium name="The Rice Annotation Project (RAP)"/>
        </authorList>
    </citation>
    <scope>NUCLEOTIDE SEQUENCE</scope>
</reference>
<evidence type="ECO:0000256" key="1">
    <source>
        <dbReference type="SAM" id="MobiDB-lite"/>
    </source>
</evidence>
<proteinExistence type="predicted"/>